<reference evidence="2" key="1">
    <citation type="journal article" date="2014" name="Proc. Natl. Acad. Sci. U.S.A.">
        <title>Extensive sampling of basidiomycete genomes demonstrates inadequacy of the white-rot/brown-rot paradigm for wood decay fungi.</title>
        <authorList>
            <person name="Riley R."/>
            <person name="Salamov A.A."/>
            <person name="Brown D.W."/>
            <person name="Nagy L.G."/>
            <person name="Floudas D."/>
            <person name="Held B.W."/>
            <person name="Levasseur A."/>
            <person name="Lombard V."/>
            <person name="Morin E."/>
            <person name="Otillar R."/>
            <person name="Lindquist E.A."/>
            <person name="Sun H."/>
            <person name="LaButti K.M."/>
            <person name="Schmutz J."/>
            <person name="Jabbour D."/>
            <person name="Luo H."/>
            <person name="Baker S.E."/>
            <person name="Pisabarro A.G."/>
            <person name="Walton J.D."/>
            <person name="Blanchette R.A."/>
            <person name="Henrissat B."/>
            <person name="Martin F."/>
            <person name="Cullen D."/>
            <person name="Hibbett D.S."/>
            <person name="Grigoriev I.V."/>
        </authorList>
    </citation>
    <scope>NUCLEOTIDE SEQUENCE [LARGE SCALE GENOMIC DNA]</scope>
    <source>
        <strain evidence="2">CBS 339.88</strain>
    </source>
</reference>
<dbReference type="OrthoDB" id="3050089at2759"/>
<dbReference type="HOGENOM" id="CLU_2146055_0_0_1"/>
<sequence>MCRLKRILPADAVASPPAKRRLTQTSRPESPNVAVIVRDPSVRKTEAMERVQRLETGLSDRYIVALIDLFQEDVSAADVYLTLTREGVRKEWVKARVRHIREEEEVDDDEVL</sequence>
<keyword evidence="2" id="KW-1185">Reference proteome</keyword>
<proteinExistence type="predicted"/>
<evidence type="ECO:0000313" key="2">
    <source>
        <dbReference type="Proteomes" id="UP000027222"/>
    </source>
</evidence>
<protein>
    <submittedName>
        <fullName evidence="1">Uncharacterized protein</fullName>
    </submittedName>
</protein>
<name>A0A067TJD8_GALM3</name>
<accession>A0A067TJD8</accession>
<gene>
    <name evidence="1" type="ORF">GALMADRAFT_221190</name>
</gene>
<dbReference type="EMBL" id="KL142369">
    <property type="protein sequence ID" value="KDR83286.1"/>
    <property type="molecule type" value="Genomic_DNA"/>
</dbReference>
<dbReference type="AlphaFoldDB" id="A0A067TJD8"/>
<evidence type="ECO:0000313" key="1">
    <source>
        <dbReference type="EMBL" id="KDR83286.1"/>
    </source>
</evidence>
<organism evidence="1 2">
    <name type="scientific">Galerina marginata (strain CBS 339.88)</name>
    <dbReference type="NCBI Taxonomy" id="685588"/>
    <lineage>
        <taxon>Eukaryota</taxon>
        <taxon>Fungi</taxon>
        <taxon>Dikarya</taxon>
        <taxon>Basidiomycota</taxon>
        <taxon>Agaricomycotina</taxon>
        <taxon>Agaricomycetes</taxon>
        <taxon>Agaricomycetidae</taxon>
        <taxon>Agaricales</taxon>
        <taxon>Agaricineae</taxon>
        <taxon>Strophariaceae</taxon>
        <taxon>Galerina</taxon>
    </lineage>
</organism>
<dbReference type="Proteomes" id="UP000027222">
    <property type="component" value="Unassembled WGS sequence"/>
</dbReference>